<evidence type="ECO:0000313" key="7">
    <source>
        <dbReference type="EMBL" id="MDE8651524.1"/>
    </source>
</evidence>
<dbReference type="EMBL" id="JARESE010000019">
    <property type="protein sequence ID" value="MDE8651524.1"/>
    <property type="molecule type" value="Genomic_DNA"/>
</dbReference>
<sequence length="346" mass="39125">MDKISGGKPSSVDDLLETGLLDSWYLVCRDVDLGVKPLGLTRLGRQIVLWRDKAGRPQAIEDFCPHRGARLSLGHVCEGEIACEYHGVQLDGEGVVTATPPQPGSRMVGRKLIQSYPAEERHGAIWLYFSSRPLEGAPPPLRFPDEFGTGEWQGFLDIRSFGCNWQLLRDNQFDPAHGSFLHLGTHALREGKKDADMAFEETERGFVVWRQNQQGVNLDRTWLEHYENSGFWAITDIPYPAKEAGGLGRLFRFPTPIDRDNTLVWNYRMIRHTGWKRDAWRFLYRNRASDRGAEVLAQDAVALSAIPHGALERENLLQCDVGVSRIRRLYRQAAQAQFDALQAEAG</sequence>
<keyword evidence="5" id="KW-0411">Iron-sulfur</keyword>
<dbReference type="SUPFAM" id="SSF50022">
    <property type="entry name" value="ISP domain"/>
    <property type="match status" value="1"/>
</dbReference>
<comment type="caution">
    <text evidence="7">The sequence shown here is derived from an EMBL/GenBank/DDBJ whole genome shotgun (WGS) entry which is preliminary data.</text>
</comment>
<keyword evidence="2" id="KW-0479">Metal-binding</keyword>
<dbReference type="InterPro" id="IPR017941">
    <property type="entry name" value="Rieske_2Fe-2S"/>
</dbReference>
<evidence type="ECO:0000313" key="8">
    <source>
        <dbReference type="Proteomes" id="UP001216253"/>
    </source>
</evidence>
<evidence type="ECO:0000256" key="3">
    <source>
        <dbReference type="ARBA" id="ARBA00023002"/>
    </source>
</evidence>
<dbReference type="Gene3D" id="2.102.10.10">
    <property type="entry name" value="Rieske [2Fe-2S] iron-sulphur domain"/>
    <property type="match status" value="1"/>
</dbReference>
<dbReference type="RefSeq" id="WP_275227621.1">
    <property type="nucleotide sequence ID" value="NZ_JARESE010000019.1"/>
</dbReference>
<keyword evidence="8" id="KW-1185">Reference proteome</keyword>
<keyword evidence="1" id="KW-0001">2Fe-2S</keyword>
<dbReference type="InterPro" id="IPR036922">
    <property type="entry name" value="Rieske_2Fe-2S_sf"/>
</dbReference>
<dbReference type="Pfam" id="PF19112">
    <property type="entry name" value="VanA_C"/>
    <property type="match status" value="1"/>
</dbReference>
<dbReference type="PROSITE" id="PS51296">
    <property type="entry name" value="RIESKE"/>
    <property type="match status" value="1"/>
</dbReference>
<evidence type="ECO:0000256" key="2">
    <source>
        <dbReference type="ARBA" id="ARBA00022723"/>
    </source>
</evidence>
<proteinExistence type="predicted"/>
<feature type="domain" description="Rieske" evidence="6">
    <location>
        <begin position="24"/>
        <end position="127"/>
    </location>
</feature>
<keyword evidence="3" id="KW-0560">Oxidoreductase</keyword>
<protein>
    <submittedName>
        <fullName evidence="7">Rieske 2Fe-2S domain-containing protein</fullName>
    </submittedName>
</protein>
<evidence type="ECO:0000256" key="1">
    <source>
        <dbReference type="ARBA" id="ARBA00022714"/>
    </source>
</evidence>
<dbReference type="InterPro" id="IPR050584">
    <property type="entry name" value="Cholesterol_7-desaturase"/>
</dbReference>
<dbReference type="Pfam" id="PF00355">
    <property type="entry name" value="Rieske"/>
    <property type="match status" value="1"/>
</dbReference>
<dbReference type="PANTHER" id="PTHR21266:SF60">
    <property type="entry name" value="3-KETOSTEROID-9-ALPHA-MONOOXYGENASE, OXYGENASE COMPONENT"/>
    <property type="match status" value="1"/>
</dbReference>
<evidence type="ECO:0000256" key="4">
    <source>
        <dbReference type="ARBA" id="ARBA00023004"/>
    </source>
</evidence>
<accession>A0ABT5WNS2</accession>
<dbReference type="SUPFAM" id="SSF55961">
    <property type="entry name" value="Bet v1-like"/>
    <property type="match status" value="1"/>
</dbReference>
<dbReference type="Proteomes" id="UP001216253">
    <property type="component" value="Unassembled WGS sequence"/>
</dbReference>
<gene>
    <name evidence="7" type="ORF">PYV00_07305</name>
</gene>
<keyword evidence="4" id="KW-0408">Iron</keyword>
<reference evidence="7 8" key="1">
    <citation type="submission" date="2023-03" db="EMBL/GenBank/DDBJ databases">
        <title>NovoSphingobium album sp. nov. isolated from polycyclic aromatic hydrocarbons- and heavy-metal polluted soil.</title>
        <authorList>
            <person name="Liu Z."/>
            <person name="Wang K."/>
        </authorList>
    </citation>
    <scope>NUCLEOTIDE SEQUENCE [LARGE SCALE GENOMIC DNA]</scope>
    <source>
        <strain evidence="7 8">H3SJ31-1</strain>
    </source>
</reference>
<dbReference type="PANTHER" id="PTHR21266">
    <property type="entry name" value="IRON-SULFUR DOMAIN CONTAINING PROTEIN"/>
    <property type="match status" value="1"/>
</dbReference>
<organism evidence="7 8">
    <name type="scientific">Novosphingobium album</name>
    <name type="common">ex Liu et al. 2023</name>
    <dbReference type="NCBI Taxonomy" id="3031130"/>
    <lineage>
        <taxon>Bacteria</taxon>
        <taxon>Pseudomonadati</taxon>
        <taxon>Pseudomonadota</taxon>
        <taxon>Alphaproteobacteria</taxon>
        <taxon>Sphingomonadales</taxon>
        <taxon>Sphingomonadaceae</taxon>
        <taxon>Novosphingobium</taxon>
    </lineage>
</organism>
<dbReference type="InterPro" id="IPR044043">
    <property type="entry name" value="VanA_C_cat"/>
</dbReference>
<dbReference type="Gene3D" id="3.90.380.10">
    <property type="entry name" value="Naphthalene 1,2-dioxygenase Alpha Subunit, Chain A, domain 1"/>
    <property type="match status" value="1"/>
</dbReference>
<name>A0ABT5WNS2_9SPHN</name>
<evidence type="ECO:0000256" key="5">
    <source>
        <dbReference type="ARBA" id="ARBA00023014"/>
    </source>
</evidence>
<evidence type="ECO:0000259" key="6">
    <source>
        <dbReference type="PROSITE" id="PS51296"/>
    </source>
</evidence>